<organism evidence="1 2">
    <name type="scientific">Arthrobacter methylotrophus</name>
    <dbReference type="NCBI Taxonomy" id="121291"/>
    <lineage>
        <taxon>Bacteria</taxon>
        <taxon>Bacillati</taxon>
        <taxon>Actinomycetota</taxon>
        <taxon>Actinomycetes</taxon>
        <taxon>Micrococcales</taxon>
        <taxon>Micrococcaceae</taxon>
        <taxon>Arthrobacter</taxon>
    </lineage>
</organism>
<evidence type="ECO:0000313" key="1">
    <source>
        <dbReference type="EMBL" id="MFB9714710.1"/>
    </source>
</evidence>
<name>A0ABV5UR13_9MICC</name>
<proteinExistence type="predicted"/>
<keyword evidence="2" id="KW-1185">Reference proteome</keyword>
<dbReference type="Proteomes" id="UP001589536">
    <property type="component" value="Unassembled WGS sequence"/>
</dbReference>
<protein>
    <recommendedName>
        <fullName evidence="3">Secreted protein</fullName>
    </recommendedName>
</protein>
<evidence type="ECO:0008006" key="3">
    <source>
        <dbReference type="Google" id="ProtNLM"/>
    </source>
</evidence>
<reference evidence="1 2" key="1">
    <citation type="submission" date="2024-09" db="EMBL/GenBank/DDBJ databases">
        <authorList>
            <person name="Sun Q."/>
            <person name="Mori K."/>
        </authorList>
    </citation>
    <scope>NUCLEOTIDE SEQUENCE [LARGE SCALE GENOMIC DNA]</scope>
    <source>
        <strain evidence="1 2">JCM 13519</strain>
    </source>
</reference>
<gene>
    <name evidence="1" type="ORF">ACFFPI_11315</name>
</gene>
<dbReference type="EMBL" id="JBHMBH010000025">
    <property type="protein sequence ID" value="MFB9714710.1"/>
    <property type="molecule type" value="Genomic_DNA"/>
</dbReference>
<sequence>MKLLTLSAAVTSLLVAVIASFSNLAMGVLSVTAAGASLARWFVYRKQAK</sequence>
<dbReference type="RefSeq" id="WP_345048483.1">
    <property type="nucleotide sequence ID" value="NZ_BAABED010000001.1"/>
</dbReference>
<accession>A0ABV5UR13</accession>
<comment type="caution">
    <text evidence="1">The sequence shown here is derived from an EMBL/GenBank/DDBJ whole genome shotgun (WGS) entry which is preliminary data.</text>
</comment>
<evidence type="ECO:0000313" key="2">
    <source>
        <dbReference type="Proteomes" id="UP001589536"/>
    </source>
</evidence>